<feature type="region of interest" description="Disordered" evidence="3">
    <location>
        <begin position="1"/>
        <end position="24"/>
    </location>
</feature>
<feature type="domain" description="Carrier" evidence="4">
    <location>
        <begin position="28"/>
        <end position="102"/>
    </location>
</feature>
<dbReference type="InterPro" id="IPR020806">
    <property type="entry name" value="PKS_PP-bd"/>
</dbReference>
<organism evidence="5">
    <name type="scientific">uncultured Pseudonocardia sp</name>
    <dbReference type="NCBI Taxonomy" id="211455"/>
    <lineage>
        <taxon>Bacteria</taxon>
        <taxon>Bacillati</taxon>
        <taxon>Actinomycetota</taxon>
        <taxon>Actinomycetes</taxon>
        <taxon>Pseudonocardiales</taxon>
        <taxon>Pseudonocardiaceae</taxon>
        <taxon>Pseudonocardia</taxon>
        <taxon>environmental samples</taxon>
    </lineage>
</organism>
<dbReference type="Pfam" id="PF00550">
    <property type="entry name" value="PP-binding"/>
    <property type="match status" value="1"/>
</dbReference>
<reference evidence="5" key="1">
    <citation type="submission" date="2020-02" db="EMBL/GenBank/DDBJ databases">
        <authorList>
            <person name="Meier V. D."/>
        </authorList>
    </citation>
    <scope>NUCLEOTIDE SEQUENCE</scope>
    <source>
        <strain evidence="5">AVDCRST_MAG66</strain>
    </source>
</reference>
<dbReference type="PROSITE" id="PS50075">
    <property type="entry name" value="CARRIER"/>
    <property type="match status" value="1"/>
</dbReference>
<dbReference type="EMBL" id="CADCUS010000520">
    <property type="protein sequence ID" value="CAA9437458.1"/>
    <property type="molecule type" value="Genomic_DNA"/>
</dbReference>
<evidence type="ECO:0000256" key="1">
    <source>
        <dbReference type="ARBA" id="ARBA00022450"/>
    </source>
</evidence>
<proteinExistence type="predicted"/>
<dbReference type="Gene3D" id="1.10.1200.10">
    <property type="entry name" value="ACP-like"/>
    <property type="match status" value="1"/>
</dbReference>
<dbReference type="InterPro" id="IPR009081">
    <property type="entry name" value="PP-bd_ACP"/>
</dbReference>
<gene>
    <name evidence="5" type="ORF">AVDCRST_MAG66-3709</name>
</gene>
<name>A0A6J4QH44_9PSEU</name>
<keyword evidence="2" id="KW-0597">Phosphoprotein</keyword>
<evidence type="ECO:0000256" key="2">
    <source>
        <dbReference type="ARBA" id="ARBA00022553"/>
    </source>
</evidence>
<accession>A0A6J4QH44</accession>
<evidence type="ECO:0000256" key="3">
    <source>
        <dbReference type="SAM" id="MobiDB-lite"/>
    </source>
</evidence>
<feature type="compositionally biased region" description="Pro residues" evidence="3">
    <location>
        <begin position="1"/>
        <end position="10"/>
    </location>
</feature>
<evidence type="ECO:0000313" key="5">
    <source>
        <dbReference type="EMBL" id="CAA9437458.1"/>
    </source>
</evidence>
<dbReference type="SMART" id="SM00823">
    <property type="entry name" value="PKS_PP"/>
    <property type="match status" value="1"/>
</dbReference>
<sequence>MPPPRPPVSPGPAAVPAGSQEQPHGVPAPALLLLRRLVAEALRCPVDRVRDDAPLDDLGLDSLGAVDLIAAVGAETGVRLAERELDDGVTTAGLADTLAARLGATTPSGAAPGWAPAVRPVR</sequence>
<dbReference type="PROSITE" id="PS00012">
    <property type="entry name" value="PHOSPHOPANTETHEINE"/>
    <property type="match status" value="1"/>
</dbReference>
<keyword evidence="1" id="KW-0596">Phosphopantetheine</keyword>
<protein>
    <recommendedName>
        <fullName evidence="4">Carrier domain-containing protein</fullName>
    </recommendedName>
</protein>
<dbReference type="InterPro" id="IPR006162">
    <property type="entry name" value="Ppantetheine_attach_site"/>
</dbReference>
<dbReference type="InterPro" id="IPR036736">
    <property type="entry name" value="ACP-like_sf"/>
</dbReference>
<evidence type="ECO:0000259" key="4">
    <source>
        <dbReference type="PROSITE" id="PS50075"/>
    </source>
</evidence>
<dbReference type="SUPFAM" id="SSF47336">
    <property type="entry name" value="ACP-like"/>
    <property type="match status" value="1"/>
</dbReference>
<dbReference type="GO" id="GO:0031177">
    <property type="term" value="F:phosphopantetheine binding"/>
    <property type="evidence" value="ECO:0007669"/>
    <property type="project" value="InterPro"/>
</dbReference>
<dbReference type="AlphaFoldDB" id="A0A6J4QH44"/>